<dbReference type="PROSITE" id="PS51191">
    <property type="entry name" value="FEMABX"/>
    <property type="match status" value="1"/>
</dbReference>
<evidence type="ECO:0000256" key="6">
    <source>
        <dbReference type="ARBA" id="ARBA00023316"/>
    </source>
</evidence>
<protein>
    <submittedName>
        <fullName evidence="9">Putative N-acyltransferase</fullName>
    </submittedName>
</protein>
<keyword evidence="2 9" id="KW-0808">Transferase</keyword>
<keyword evidence="10" id="KW-1185">Reference proteome</keyword>
<keyword evidence="6" id="KW-0961">Cell wall biogenesis/degradation</keyword>
<organism evidence="9 10">
    <name type="scientific">Halopiger aswanensis</name>
    <dbReference type="NCBI Taxonomy" id="148449"/>
    <lineage>
        <taxon>Archaea</taxon>
        <taxon>Methanobacteriati</taxon>
        <taxon>Methanobacteriota</taxon>
        <taxon>Stenosarchaea group</taxon>
        <taxon>Halobacteria</taxon>
        <taxon>Halobacteriales</taxon>
        <taxon>Natrialbaceae</taxon>
        <taxon>Halopiger</taxon>
    </lineage>
</organism>
<dbReference type="RefSeq" id="WP_120244461.1">
    <property type="nucleotide sequence ID" value="NZ_RAPO01000002.1"/>
</dbReference>
<evidence type="ECO:0000259" key="8">
    <source>
        <dbReference type="Pfam" id="PF13480"/>
    </source>
</evidence>
<comment type="caution">
    <text evidence="9">The sequence shown here is derived from an EMBL/GenBank/DDBJ whole genome shotgun (WGS) entry which is preliminary data.</text>
</comment>
<keyword evidence="3" id="KW-0133">Cell shape</keyword>
<keyword evidence="5 9" id="KW-0012">Acyltransferase</keyword>
<dbReference type="GO" id="GO:0016755">
    <property type="term" value="F:aminoacyltransferase activity"/>
    <property type="evidence" value="ECO:0007669"/>
    <property type="project" value="InterPro"/>
</dbReference>
<keyword evidence="4" id="KW-0573">Peptidoglycan synthesis</keyword>
<dbReference type="InterPro" id="IPR016181">
    <property type="entry name" value="Acyl_CoA_acyltransferase"/>
</dbReference>
<reference evidence="9 10" key="1">
    <citation type="submission" date="2018-09" db="EMBL/GenBank/DDBJ databases">
        <title>Genomic Encyclopedia of Archaeal and Bacterial Type Strains, Phase II (KMG-II): from individual species to whole genera.</title>
        <authorList>
            <person name="Goeker M."/>
        </authorList>
    </citation>
    <scope>NUCLEOTIDE SEQUENCE [LARGE SCALE GENOMIC DNA]</scope>
    <source>
        <strain evidence="9 10">DSM 13151</strain>
    </source>
</reference>
<evidence type="ECO:0000256" key="2">
    <source>
        <dbReference type="ARBA" id="ARBA00022679"/>
    </source>
</evidence>
<dbReference type="SUPFAM" id="SSF55729">
    <property type="entry name" value="Acyl-CoA N-acyltransferases (Nat)"/>
    <property type="match status" value="1"/>
</dbReference>
<dbReference type="PANTHER" id="PTHR36174:SF1">
    <property type="entry name" value="LIPID II:GLYCINE GLYCYLTRANSFERASE"/>
    <property type="match status" value="1"/>
</dbReference>
<dbReference type="OrthoDB" id="135106at2157"/>
<dbReference type="InterPro" id="IPR003447">
    <property type="entry name" value="FEMABX"/>
</dbReference>
<evidence type="ECO:0000313" key="9">
    <source>
        <dbReference type="EMBL" id="RKD95158.1"/>
    </source>
</evidence>
<dbReference type="Proteomes" id="UP000283805">
    <property type="component" value="Unassembled WGS sequence"/>
</dbReference>
<dbReference type="AlphaFoldDB" id="A0A419WI26"/>
<feature type="domain" description="BioF2-like acetyltransferase" evidence="8">
    <location>
        <begin position="200"/>
        <end position="326"/>
    </location>
</feature>
<dbReference type="PANTHER" id="PTHR36174">
    <property type="entry name" value="LIPID II:GLYCINE GLYCYLTRANSFERASE"/>
    <property type="match status" value="1"/>
</dbReference>
<sequence length="373" mass="42488">MAQATASRRSEYDRRDESAAGKGKRTVVKTDAESGLEVTAVDSIRAVDRARWNDVVRSARCGSVFHRYEWLEAIETGLGHPAKHLLVEKDDNLIGLLPNVVVDIEKTPFQRLSSAYPGFGGPVITTDIAESLSLLADAVPDLCTGRTIVHQIRGLDTDYLRYNNALRSEGYRPYRRECRFVLDLSRGYEAVKDDMSKGRRRGIRKGRETDHEIIETELTRANIERFYQSYRRVMDRVGGDIYPFSFFEALRGMESRVLLLTLRIDGEYAGGCLQLLDEERNAVHGFFAAIPREYYDDHASELLYDSVIQWGLDHGYETYDLGSTNASFEDGVYRFKEGFGGQPIPILVWERGCSPLWPLVRAGRSLYWPHHFD</sequence>
<dbReference type="Pfam" id="PF13480">
    <property type="entry name" value="Acetyltransf_6"/>
    <property type="match status" value="1"/>
</dbReference>
<dbReference type="GO" id="GO:0008360">
    <property type="term" value="P:regulation of cell shape"/>
    <property type="evidence" value="ECO:0007669"/>
    <property type="project" value="UniProtKB-KW"/>
</dbReference>
<dbReference type="GO" id="GO:0071555">
    <property type="term" value="P:cell wall organization"/>
    <property type="evidence" value="ECO:0007669"/>
    <property type="project" value="UniProtKB-KW"/>
</dbReference>
<evidence type="ECO:0000256" key="5">
    <source>
        <dbReference type="ARBA" id="ARBA00023315"/>
    </source>
</evidence>
<feature type="region of interest" description="Disordered" evidence="7">
    <location>
        <begin position="1"/>
        <end position="27"/>
    </location>
</feature>
<dbReference type="InterPro" id="IPR050644">
    <property type="entry name" value="PG_Glycine_Bridge_Synth"/>
</dbReference>
<feature type="compositionally biased region" description="Basic and acidic residues" evidence="7">
    <location>
        <begin position="8"/>
        <end position="19"/>
    </location>
</feature>
<evidence type="ECO:0000256" key="3">
    <source>
        <dbReference type="ARBA" id="ARBA00022960"/>
    </source>
</evidence>
<evidence type="ECO:0000313" key="10">
    <source>
        <dbReference type="Proteomes" id="UP000283805"/>
    </source>
</evidence>
<evidence type="ECO:0000256" key="1">
    <source>
        <dbReference type="ARBA" id="ARBA00009943"/>
    </source>
</evidence>
<accession>A0A419WI26</accession>
<proteinExistence type="inferred from homology"/>
<dbReference type="EMBL" id="RAPO01000002">
    <property type="protein sequence ID" value="RKD95158.1"/>
    <property type="molecule type" value="Genomic_DNA"/>
</dbReference>
<dbReference type="GO" id="GO:0044038">
    <property type="term" value="P:cell wall macromolecule biosynthetic process"/>
    <property type="evidence" value="ECO:0007669"/>
    <property type="project" value="InterPro"/>
</dbReference>
<dbReference type="InterPro" id="IPR038740">
    <property type="entry name" value="BioF2-like_GNAT_dom"/>
</dbReference>
<dbReference type="Gene3D" id="3.40.630.30">
    <property type="match status" value="1"/>
</dbReference>
<gene>
    <name evidence="9" type="ORF">ATJ93_2009</name>
</gene>
<comment type="similarity">
    <text evidence="1">Belongs to the FemABX family.</text>
</comment>
<evidence type="ECO:0000256" key="4">
    <source>
        <dbReference type="ARBA" id="ARBA00022984"/>
    </source>
</evidence>
<evidence type="ECO:0000256" key="7">
    <source>
        <dbReference type="SAM" id="MobiDB-lite"/>
    </source>
</evidence>
<name>A0A419WI26_9EURY</name>